<reference evidence="2" key="1">
    <citation type="journal article" date="2016" name="Ticks Tick Borne Dis.">
        <title>De novo assembly and annotation of the salivary gland transcriptome of Rhipicephalus appendiculatus male and female ticks during blood feeding.</title>
        <authorList>
            <person name="de Castro M.H."/>
            <person name="de Klerk D."/>
            <person name="Pienaar R."/>
            <person name="Latif A.A."/>
            <person name="Rees D.J."/>
            <person name="Mans B.J."/>
        </authorList>
    </citation>
    <scope>NUCLEOTIDE SEQUENCE</scope>
    <source>
        <tissue evidence="2">Salivary glands</tissue>
    </source>
</reference>
<feature type="compositionally biased region" description="Low complexity" evidence="1">
    <location>
        <begin position="179"/>
        <end position="202"/>
    </location>
</feature>
<sequence>MFYVSSRRPRGSGRSASFSSLPVTGGSVGQLGGLSGGLSGILSRLGSSGMLGGGSGSGSLGGLGSPYLRSLSRVTGLSPWKLRRLYRRYQRSGIRCSFPTYLMRYGYLGGSYGGFPYGGTQGTGGQQGNGGTFFFWRSQPTYYNWETPLGSSGFSQGGSYGGSSYGVLDGLTSGGYGGSSSTLGGSSSGSRSWSSGRAGRSSQPQVGGIQIKA</sequence>
<accession>A0A131Z1P8</accession>
<dbReference type="AlphaFoldDB" id="A0A131Z1P8"/>
<protein>
    <submittedName>
        <fullName evidence="2">Glycine rich superfamily member</fullName>
    </submittedName>
</protein>
<dbReference type="EMBL" id="GEDV01003835">
    <property type="protein sequence ID" value="JAP84722.1"/>
    <property type="molecule type" value="Transcribed_RNA"/>
</dbReference>
<name>A0A131Z1P8_RHIAP</name>
<feature type="region of interest" description="Disordered" evidence="1">
    <location>
        <begin position="178"/>
        <end position="213"/>
    </location>
</feature>
<evidence type="ECO:0000256" key="1">
    <source>
        <dbReference type="SAM" id="MobiDB-lite"/>
    </source>
</evidence>
<evidence type="ECO:0000313" key="2">
    <source>
        <dbReference type="EMBL" id="JAP84722.1"/>
    </source>
</evidence>
<proteinExistence type="predicted"/>
<organism evidence="2">
    <name type="scientific">Rhipicephalus appendiculatus</name>
    <name type="common">Brown ear tick</name>
    <dbReference type="NCBI Taxonomy" id="34631"/>
    <lineage>
        <taxon>Eukaryota</taxon>
        <taxon>Metazoa</taxon>
        <taxon>Ecdysozoa</taxon>
        <taxon>Arthropoda</taxon>
        <taxon>Chelicerata</taxon>
        <taxon>Arachnida</taxon>
        <taxon>Acari</taxon>
        <taxon>Parasitiformes</taxon>
        <taxon>Ixodida</taxon>
        <taxon>Ixodoidea</taxon>
        <taxon>Ixodidae</taxon>
        <taxon>Rhipicephalinae</taxon>
        <taxon>Rhipicephalus</taxon>
        <taxon>Rhipicephalus</taxon>
    </lineage>
</organism>